<dbReference type="GO" id="GO:0015556">
    <property type="term" value="F:C4-dicarboxylate transmembrane transporter activity"/>
    <property type="evidence" value="ECO:0007669"/>
    <property type="project" value="InterPro"/>
</dbReference>
<keyword evidence="4" id="KW-1003">Cell membrane</keyword>
<keyword evidence="3" id="KW-0813">Transport</keyword>
<evidence type="ECO:0000256" key="6">
    <source>
        <dbReference type="ARBA" id="ARBA00022989"/>
    </source>
</evidence>
<gene>
    <name evidence="9" type="ORF">SAMN04488559_1013</name>
</gene>
<proteinExistence type="inferred from homology"/>
<dbReference type="EMBL" id="FOHA01000001">
    <property type="protein sequence ID" value="SER49095.1"/>
    <property type="molecule type" value="Genomic_DNA"/>
</dbReference>
<reference evidence="9 10" key="1">
    <citation type="submission" date="2016-10" db="EMBL/GenBank/DDBJ databases">
        <authorList>
            <person name="de Groot N.N."/>
        </authorList>
    </citation>
    <scope>NUCLEOTIDE SEQUENCE [LARGE SCALE GENOMIC DNA]</scope>
    <source>
        <strain evidence="9 10">DSM 13760</strain>
    </source>
</reference>
<feature type="transmembrane region" description="Helical" evidence="8">
    <location>
        <begin position="68"/>
        <end position="88"/>
    </location>
</feature>
<dbReference type="GO" id="GO:0005886">
    <property type="term" value="C:plasma membrane"/>
    <property type="evidence" value="ECO:0007669"/>
    <property type="project" value="UniProtKB-SubCell"/>
</dbReference>
<sequence>MVESLLVLVVLGIVGYFIIKNYNPALILISGALILLVASVVMGHALYPAGEGTGIAFFDIFLKLKDTIIGQLSSAGLVIMILFGYSGYMNAIGANQKAVNFLVKPMTKIKSKHLFVPIVFLLGNLMSLVVPSASSLAIILMAILYPLLQGIGISSLTAAGVIAMTATIMPTPLGADNVIAAETLNYDVLDYVLWHARVSIPVLLILAVVHYFWQKYCDRKEGAAAFVQVDEKKLAAKEEIQVPSYYAILPLLPLILIVVVGIIGMFQADIKMDIFVLTFISFFISLIIESLRRKSFKMAHETSTEMFKGMGQGFSQVVMLVVGGSLFTTAIQQLGVIDMLMSSVENSQSAGVLTTLIFSGATALFGVLSGGGLAMFYAVIELIPNIAERAGIDGILIALPMQMIANLARTISPVAAVVMIVSSSIGVSPMKLLKRTSVPTIIGIILVVVLSLIILPY</sequence>
<evidence type="ECO:0000313" key="10">
    <source>
        <dbReference type="Proteomes" id="UP000198948"/>
    </source>
</evidence>
<evidence type="ECO:0000256" key="7">
    <source>
        <dbReference type="ARBA" id="ARBA00023136"/>
    </source>
</evidence>
<dbReference type="NCBIfam" id="NF037994">
    <property type="entry name" value="DcuC_1"/>
    <property type="match status" value="1"/>
</dbReference>
<keyword evidence="7 8" id="KW-0472">Membrane</keyword>
<name>A0A1H9PMR1_9LACT</name>
<keyword evidence="6 8" id="KW-1133">Transmembrane helix</keyword>
<protein>
    <submittedName>
        <fullName evidence="9">C4-dicarboxylate transporter, DcuC family</fullName>
    </submittedName>
</protein>
<evidence type="ECO:0000313" key="9">
    <source>
        <dbReference type="EMBL" id="SER49095.1"/>
    </source>
</evidence>
<feature type="transmembrane region" description="Helical" evidence="8">
    <location>
        <begin position="245"/>
        <end position="268"/>
    </location>
</feature>
<feature type="transmembrane region" description="Helical" evidence="8">
    <location>
        <begin position="436"/>
        <end position="455"/>
    </location>
</feature>
<dbReference type="AlphaFoldDB" id="A0A1H9PMR1"/>
<organism evidence="9 10">
    <name type="scientific">Isobaculum melis</name>
    <dbReference type="NCBI Taxonomy" id="142588"/>
    <lineage>
        <taxon>Bacteria</taxon>
        <taxon>Bacillati</taxon>
        <taxon>Bacillota</taxon>
        <taxon>Bacilli</taxon>
        <taxon>Lactobacillales</taxon>
        <taxon>Carnobacteriaceae</taxon>
        <taxon>Isobaculum</taxon>
    </lineage>
</organism>
<dbReference type="NCBIfam" id="TIGR00771">
    <property type="entry name" value="DcuC"/>
    <property type="match status" value="1"/>
</dbReference>
<feature type="transmembrane region" description="Helical" evidence="8">
    <location>
        <begin position="313"/>
        <end position="336"/>
    </location>
</feature>
<dbReference type="Pfam" id="PF03606">
    <property type="entry name" value="DcuC"/>
    <property type="match status" value="1"/>
</dbReference>
<dbReference type="PANTHER" id="PTHR42002:SF2">
    <property type="entry name" value="ANAEROBIC C4-DICARBOXYLATE TRANSPORTER DCUC-RELATED"/>
    <property type="match status" value="1"/>
</dbReference>
<evidence type="ECO:0000256" key="3">
    <source>
        <dbReference type="ARBA" id="ARBA00022448"/>
    </source>
</evidence>
<comment type="similarity">
    <text evidence="2">Belongs to the DcuC/DcuD transporter (TC 2.A.61) family.</text>
</comment>
<dbReference type="STRING" id="142588.SAMN04488559_1013"/>
<feature type="transmembrane region" description="Helical" evidence="8">
    <location>
        <begin position="274"/>
        <end position="292"/>
    </location>
</feature>
<keyword evidence="10" id="KW-1185">Reference proteome</keyword>
<dbReference type="InterPro" id="IPR018385">
    <property type="entry name" value="C4_dicarb_anaerob_car-like"/>
</dbReference>
<feature type="transmembrane region" description="Helical" evidence="8">
    <location>
        <begin position="25"/>
        <end position="47"/>
    </location>
</feature>
<comment type="subcellular location">
    <subcellularLocation>
        <location evidence="1">Cell membrane</location>
        <topology evidence="1">Multi-pass membrane protein</topology>
    </subcellularLocation>
</comment>
<feature type="transmembrane region" description="Helical" evidence="8">
    <location>
        <begin position="356"/>
        <end position="380"/>
    </location>
</feature>
<dbReference type="Proteomes" id="UP000198948">
    <property type="component" value="Unassembled WGS sequence"/>
</dbReference>
<evidence type="ECO:0000256" key="2">
    <source>
        <dbReference type="ARBA" id="ARBA00005275"/>
    </source>
</evidence>
<keyword evidence="5 8" id="KW-0812">Transmembrane</keyword>
<dbReference type="InterPro" id="IPR004669">
    <property type="entry name" value="C4_dicarb_anaerob_car"/>
</dbReference>
<evidence type="ECO:0000256" key="4">
    <source>
        <dbReference type="ARBA" id="ARBA00022475"/>
    </source>
</evidence>
<dbReference type="OrthoDB" id="1674075at2"/>
<feature type="transmembrane region" description="Helical" evidence="8">
    <location>
        <begin position="114"/>
        <end position="144"/>
    </location>
</feature>
<evidence type="ECO:0000256" key="8">
    <source>
        <dbReference type="SAM" id="Phobius"/>
    </source>
</evidence>
<dbReference type="PANTHER" id="PTHR42002">
    <property type="entry name" value="ANAEROBIC C4-DICARBOXYLATE TRANSPORTER DCUC-RELATED"/>
    <property type="match status" value="1"/>
</dbReference>
<dbReference type="RefSeq" id="WP_092649172.1">
    <property type="nucleotide sequence ID" value="NZ_FOHA01000001.1"/>
</dbReference>
<feature type="transmembrane region" description="Helical" evidence="8">
    <location>
        <begin position="191"/>
        <end position="213"/>
    </location>
</feature>
<accession>A0A1H9PMR1</accession>
<evidence type="ECO:0000256" key="1">
    <source>
        <dbReference type="ARBA" id="ARBA00004651"/>
    </source>
</evidence>
<feature type="transmembrane region" description="Helical" evidence="8">
    <location>
        <begin position="411"/>
        <end position="430"/>
    </location>
</feature>
<evidence type="ECO:0000256" key="5">
    <source>
        <dbReference type="ARBA" id="ARBA00022692"/>
    </source>
</evidence>